<protein>
    <submittedName>
        <fullName evidence="5">Insulinase family protein</fullName>
    </submittedName>
</protein>
<feature type="domain" description="Peptidase M16 C-terminal" evidence="4">
    <location>
        <begin position="167"/>
        <end position="341"/>
    </location>
</feature>
<dbReference type="AlphaFoldDB" id="A0A7T5RIW4"/>
<dbReference type="Proteomes" id="UP000595618">
    <property type="component" value="Chromosome"/>
</dbReference>
<organism evidence="5 6">
    <name type="scientific">Candidatus Sungiibacteriota bacterium</name>
    <dbReference type="NCBI Taxonomy" id="2750080"/>
    <lineage>
        <taxon>Bacteria</taxon>
        <taxon>Candidatus Sungiibacteriota</taxon>
    </lineage>
</organism>
<accession>A0A7T5RIW4</accession>
<evidence type="ECO:0000256" key="1">
    <source>
        <dbReference type="ARBA" id="ARBA00007261"/>
    </source>
</evidence>
<evidence type="ECO:0000256" key="2">
    <source>
        <dbReference type="RuleBase" id="RU004447"/>
    </source>
</evidence>
<gene>
    <name evidence="5" type="ORF">HYW89_02990</name>
</gene>
<feature type="domain" description="Peptidase M16 N-terminal" evidence="3">
    <location>
        <begin position="13"/>
        <end position="135"/>
    </location>
</feature>
<dbReference type="SUPFAM" id="SSF63411">
    <property type="entry name" value="LuxS/MPP-like metallohydrolase"/>
    <property type="match status" value="2"/>
</dbReference>
<proteinExistence type="inferred from homology"/>
<comment type="similarity">
    <text evidence="1 2">Belongs to the peptidase M16 family.</text>
</comment>
<dbReference type="EMBL" id="CP066690">
    <property type="protein sequence ID" value="QQG44949.1"/>
    <property type="molecule type" value="Genomic_DNA"/>
</dbReference>
<evidence type="ECO:0000259" key="3">
    <source>
        <dbReference type="Pfam" id="PF00675"/>
    </source>
</evidence>
<dbReference type="InterPro" id="IPR007863">
    <property type="entry name" value="Peptidase_M16_C"/>
</dbReference>
<dbReference type="GO" id="GO:0046872">
    <property type="term" value="F:metal ion binding"/>
    <property type="evidence" value="ECO:0007669"/>
    <property type="project" value="InterPro"/>
</dbReference>
<dbReference type="GO" id="GO:0006508">
    <property type="term" value="P:proteolysis"/>
    <property type="evidence" value="ECO:0007669"/>
    <property type="project" value="InterPro"/>
</dbReference>
<evidence type="ECO:0000313" key="5">
    <source>
        <dbReference type="EMBL" id="QQG44949.1"/>
    </source>
</evidence>
<sequence length="424" mass="47909">MFKKIILDNGLRVITAPMQGTNTVTVLVLCGTGSDYESREINGISHFLEHMFFKGTKNRPSPDVIKHELDSMGSISNAFTSHEITGYHVKAGKTYLDQSLHLLSDIYKNSTLPKEEIERERQVVIEEMHKDRDTPTLYVNWVWEHLLYGDQPAGWDVIGEEKIIRALKREEFVNYFNHQYVSSNTAVVVAGNFDEAATARLVKELFSDIRHEPPFRSKPPLREAQTTPQVKIIYKETDQTHLMIGFRGYDALHDRRYVAEVLAAVLGGSWSARMWDRIRDKLGLAYTVWSSHESYSNRGYLVTYAGVDHGNVKKTVRAILEEYKKTCEKPIENGELKRVKDYIRGTTLIGLEASNAVASFVGVEEMVTGKPVTIEEVFAKIEAVTADDLCAVAGEIFRPESLNLAMIGPFKDTAELGKILGEFK</sequence>
<dbReference type="InterPro" id="IPR001431">
    <property type="entry name" value="Pept_M16_Zn_BS"/>
</dbReference>
<name>A0A7T5RIW4_9BACT</name>
<dbReference type="PROSITE" id="PS00143">
    <property type="entry name" value="INSULINASE"/>
    <property type="match status" value="1"/>
</dbReference>
<dbReference type="GO" id="GO:0004222">
    <property type="term" value="F:metalloendopeptidase activity"/>
    <property type="evidence" value="ECO:0007669"/>
    <property type="project" value="InterPro"/>
</dbReference>
<dbReference type="Gene3D" id="3.30.830.10">
    <property type="entry name" value="Metalloenzyme, LuxS/M16 peptidase-like"/>
    <property type="match status" value="2"/>
</dbReference>
<dbReference type="InterPro" id="IPR011249">
    <property type="entry name" value="Metalloenz_LuxS/M16"/>
</dbReference>
<dbReference type="PANTHER" id="PTHR11851">
    <property type="entry name" value="METALLOPROTEASE"/>
    <property type="match status" value="1"/>
</dbReference>
<dbReference type="InterPro" id="IPR011765">
    <property type="entry name" value="Pept_M16_N"/>
</dbReference>
<reference evidence="5 6" key="1">
    <citation type="submission" date="2020-07" db="EMBL/GenBank/DDBJ databases">
        <title>Huge and variable diversity of episymbiotic CPR bacteria and DPANN archaea in groundwater ecosystems.</title>
        <authorList>
            <person name="He C.Y."/>
            <person name="Keren R."/>
            <person name="Whittaker M."/>
            <person name="Farag I.F."/>
            <person name="Doudna J."/>
            <person name="Cate J.H.D."/>
            <person name="Banfield J.F."/>
        </authorList>
    </citation>
    <scope>NUCLEOTIDE SEQUENCE [LARGE SCALE GENOMIC DNA]</scope>
    <source>
        <strain evidence="5">NC_groundwater_541_Ag_S-0.1um_46_50</strain>
    </source>
</reference>
<dbReference type="Pfam" id="PF00675">
    <property type="entry name" value="Peptidase_M16"/>
    <property type="match status" value="1"/>
</dbReference>
<dbReference type="Pfam" id="PF05193">
    <property type="entry name" value="Peptidase_M16_C"/>
    <property type="match status" value="1"/>
</dbReference>
<evidence type="ECO:0000313" key="6">
    <source>
        <dbReference type="Proteomes" id="UP000595618"/>
    </source>
</evidence>
<dbReference type="InterPro" id="IPR050361">
    <property type="entry name" value="MPP/UQCRC_Complex"/>
</dbReference>
<evidence type="ECO:0000259" key="4">
    <source>
        <dbReference type="Pfam" id="PF05193"/>
    </source>
</evidence>
<dbReference type="PANTHER" id="PTHR11851:SF49">
    <property type="entry name" value="MITOCHONDRIAL-PROCESSING PEPTIDASE SUBUNIT ALPHA"/>
    <property type="match status" value="1"/>
</dbReference>